<evidence type="ECO:0000256" key="1">
    <source>
        <dbReference type="ARBA" id="ARBA00023015"/>
    </source>
</evidence>
<evidence type="ECO:0000313" key="3">
    <source>
        <dbReference type="EMBL" id="QCQ65301.1"/>
    </source>
</evidence>
<name>A0A4P8ND99_9CAUD</name>
<dbReference type="InterPro" id="IPR053721">
    <property type="entry name" value="Fimbrial_Adhesin_Reg"/>
</dbReference>
<dbReference type="Pfam" id="PF03333">
    <property type="entry name" value="PapB"/>
    <property type="match status" value="1"/>
</dbReference>
<dbReference type="GO" id="GO:0006355">
    <property type="term" value="P:regulation of DNA-templated transcription"/>
    <property type="evidence" value="ECO:0007669"/>
    <property type="project" value="InterPro"/>
</dbReference>
<evidence type="ECO:0000256" key="2">
    <source>
        <dbReference type="ARBA" id="ARBA00023163"/>
    </source>
</evidence>
<dbReference type="KEGG" id="vg:77953348"/>
<protein>
    <submittedName>
        <fullName evidence="3">Adhesin biosynthesis transcription regulatory protein</fullName>
    </submittedName>
</protein>
<keyword evidence="1" id="KW-0805">Transcription regulation</keyword>
<dbReference type="InterPro" id="IPR004356">
    <property type="entry name" value="Adhesin_operon_reg_prot"/>
</dbReference>
<accession>A0A4P8ND99</accession>
<keyword evidence="4" id="KW-1185">Reference proteome</keyword>
<organism evidence="3 4">
    <name type="scientific">Shewanella phage X14</name>
    <dbReference type="NCBI Taxonomy" id="2576871"/>
    <lineage>
        <taxon>Viruses</taxon>
        <taxon>Duplodnaviria</taxon>
        <taxon>Heunggongvirae</taxon>
        <taxon>Uroviricota</taxon>
        <taxon>Caudoviricetes</taxon>
        <taxon>Bocovirus</taxon>
        <taxon>Bocovirus X14</taxon>
    </lineage>
</organism>
<proteinExistence type="predicted"/>
<keyword evidence="2" id="KW-0804">Transcription</keyword>
<sequence>MNYLISGFESKERVELLISLTKINSEQLKDSITDHLCAGHSEKDAVLLNGVTQSNFNRAMKKLNDVAGIVEKIKELDWERFKSVK</sequence>
<evidence type="ECO:0000313" key="4">
    <source>
        <dbReference type="Proteomes" id="UP000300340"/>
    </source>
</evidence>
<dbReference type="GeneID" id="77953348"/>
<reference evidence="3 4" key="1">
    <citation type="submission" date="2019-04" db="EMBL/GenBank/DDBJ databases">
        <title>Characterization and complete genome sequence analysis of a novel Podoviridae phage X14.</title>
        <authorList>
            <person name="Liu Y."/>
        </authorList>
    </citation>
    <scope>NUCLEOTIDE SEQUENCE [LARGE SCALE GENOMIC DNA]</scope>
</reference>
<dbReference type="Proteomes" id="UP000300340">
    <property type="component" value="Segment"/>
</dbReference>
<dbReference type="RefSeq" id="YP_010676982.1">
    <property type="nucleotide sequence ID" value="NC_071016.1"/>
</dbReference>
<dbReference type="Gene3D" id="1.10.10.2690">
    <property type="match status" value="1"/>
</dbReference>
<dbReference type="EMBL" id="MK796797">
    <property type="protein sequence ID" value="QCQ65301.1"/>
    <property type="molecule type" value="Genomic_DNA"/>
</dbReference>